<evidence type="ECO:0000313" key="2">
    <source>
        <dbReference type="Proteomes" id="UP000026962"/>
    </source>
</evidence>
<dbReference type="EnsemblPlants" id="OPUNC06G14390.1">
    <property type="protein sequence ID" value="OPUNC06G14390.1"/>
    <property type="gene ID" value="OPUNC06G14390"/>
</dbReference>
<evidence type="ECO:0000313" key="1">
    <source>
        <dbReference type="EnsemblPlants" id="OPUNC06G14390.1"/>
    </source>
</evidence>
<reference evidence="1" key="1">
    <citation type="submission" date="2015-04" db="UniProtKB">
        <authorList>
            <consortium name="EnsemblPlants"/>
        </authorList>
    </citation>
    <scope>IDENTIFICATION</scope>
</reference>
<reference evidence="1" key="2">
    <citation type="submission" date="2018-05" db="EMBL/GenBank/DDBJ databases">
        <title>OpunRS2 (Oryza punctata Reference Sequence Version 2).</title>
        <authorList>
            <person name="Zhang J."/>
            <person name="Kudrna D."/>
            <person name="Lee S."/>
            <person name="Talag J."/>
            <person name="Welchert J."/>
            <person name="Wing R.A."/>
        </authorList>
    </citation>
    <scope>NUCLEOTIDE SEQUENCE [LARGE SCALE GENOMIC DNA]</scope>
</reference>
<accession>A0A0E0LBU9</accession>
<dbReference type="Proteomes" id="UP000026962">
    <property type="component" value="Chromosome 6"/>
</dbReference>
<keyword evidence="2" id="KW-1185">Reference proteome</keyword>
<sequence>MRDLAKEYLLLRVTPLLDGWKHSLTSGDARASGVTSVLDTTSTRPLVFSYPVTTAITDAEKMLGKPLLKEKQEMTQQVGSWEQTNRVAARFGIVPPALPSLHEARRPKQLAW</sequence>
<organism evidence="1">
    <name type="scientific">Oryza punctata</name>
    <name type="common">Red rice</name>
    <dbReference type="NCBI Taxonomy" id="4537"/>
    <lineage>
        <taxon>Eukaryota</taxon>
        <taxon>Viridiplantae</taxon>
        <taxon>Streptophyta</taxon>
        <taxon>Embryophyta</taxon>
        <taxon>Tracheophyta</taxon>
        <taxon>Spermatophyta</taxon>
        <taxon>Magnoliopsida</taxon>
        <taxon>Liliopsida</taxon>
        <taxon>Poales</taxon>
        <taxon>Poaceae</taxon>
        <taxon>BOP clade</taxon>
        <taxon>Oryzoideae</taxon>
        <taxon>Oryzeae</taxon>
        <taxon>Oryzinae</taxon>
        <taxon>Oryza</taxon>
    </lineage>
</organism>
<dbReference type="Gramene" id="OPUNC06G14390.1">
    <property type="protein sequence ID" value="OPUNC06G14390.1"/>
    <property type="gene ID" value="OPUNC06G14390"/>
</dbReference>
<name>A0A0E0LBU9_ORYPU</name>
<dbReference type="HOGENOM" id="CLU_2149988_0_0_1"/>
<dbReference type="AlphaFoldDB" id="A0A0E0LBU9"/>
<protein>
    <submittedName>
        <fullName evidence="1">Uncharacterized protein</fullName>
    </submittedName>
</protein>
<proteinExistence type="predicted"/>